<feature type="compositionally biased region" description="Low complexity" evidence="1">
    <location>
        <begin position="9"/>
        <end position="21"/>
    </location>
</feature>
<evidence type="ECO:0000313" key="2">
    <source>
        <dbReference type="EMBL" id="OWK39169.1"/>
    </source>
</evidence>
<comment type="caution">
    <text evidence="2">The sequence shown here is derived from an EMBL/GenBank/DDBJ whole genome shotgun (WGS) entry which is preliminary data.</text>
</comment>
<dbReference type="RefSeq" id="WP_088257126.1">
    <property type="nucleotide sequence ID" value="NZ_NIDE01000011.1"/>
</dbReference>
<keyword evidence="3" id="KW-1185">Reference proteome</keyword>
<evidence type="ECO:0000256" key="1">
    <source>
        <dbReference type="SAM" id="MobiDB-lite"/>
    </source>
</evidence>
<reference evidence="3" key="1">
    <citation type="submission" date="2017-06" db="EMBL/GenBank/DDBJ databases">
        <title>Genome analysis of Fimbriiglobus ruber SP5, the first member of the order Planctomycetales with confirmed chitinolytic capability.</title>
        <authorList>
            <person name="Ravin N.V."/>
            <person name="Rakitin A.L."/>
            <person name="Ivanova A.A."/>
            <person name="Beletsky A.V."/>
            <person name="Kulichevskaya I.S."/>
            <person name="Mardanov A.V."/>
            <person name="Dedysh S.N."/>
        </authorList>
    </citation>
    <scope>NUCLEOTIDE SEQUENCE [LARGE SCALE GENOMIC DNA]</scope>
    <source>
        <strain evidence="3">SP5</strain>
    </source>
</reference>
<protein>
    <submittedName>
        <fullName evidence="2">Uncharacterized protein</fullName>
    </submittedName>
</protein>
<gene>
    <name evidence="2" type="ORF">FRUB_06251</name>
</gene>
<accession>A0A225DPM7</accession>
<evidence type="ECO:0000313" key="3">
    <source>
        <dbReference type="Proteomes" id="UP000214646"/>
    </source>
</evidence>
<dbReference type="EMBL" id="NIDE01000011">
    <property type="protein sequence ID" value="OWK39169.1"/>
    <property type="molecule type" value="Genomic_DNA"/>
</dbReference>
<name>A0A225DPM7_9BACT</name>
<dbReference type="Proteomes" id="UP000214646">
    <property type="component" value="Unassembled WGS sequence"/>
</dbReference>
<proteinExistence type="predicted"/>
<feature type="region of interest" description="Disordered" evidence="1">
    <location>
        <begin position="1"/>
        <end position="34"/>
    </location>
</feature>
<organism evidence="2 3">
    <name type="scientific">Fimbriiglobus ruber</name>
    <dbReference type="NCBI Taxonomy" id="1908690"/>
    <lineage>
        <taxon>Bacteria</taxon>
        <taxon>Pseudomonadati</taxon>
        <taxon>Planctomycetota</taxon>
        <taxon>Planctomycetia</taxon>
        <taxon>Gemmatales</taxon>
        <taxon>Gemmataceae</taxon>
        <taxon>Fimbriiglobus</taxon>
    </lineage>
</organism>
<dbReference type="AlphaFoldDB" id="A0A225DPM7"/>
<sequence length="360" mass="38419">MSNPALIDPPAAEVPTPVAEVSPPPAEPSPTATTTGPLADLILVRLLPAKKSLGIKEITNAISGMFRRVPTADEINETVAALKRAGLIAEGKAQLLTDAGRTQALAYLGIATLPPKANWGTVKAKYLVSKALGLSSTDKAVDARKLAALLLKQKLDLPVGTPNTPSSVFEAIACRLLGYPYHISLKAVIPAVISERNQIEPPLTAENLPTVGVRVLLGTTKSGVEGLRAVALAALTNGDRSSLIAVPDPQSKPTMQPESEPFDLEAFANTVKTVARDCPTGRFGDEKVFVSHVWRLLKNEPRFAPLGLAGFKEKLIEAARANLITLSRADLYQIHQPADLDESEILFANTVFHFIQVEKT</sequence>
<dbReference type="OrthoDB" id="276660at2"/>